<evidence type="ECO:0000313" key="1">
    <source>
        <dbReference type="EMBL" id="KIC66711.1"/>
    </source>
</evidence>
<dbReference type="OrthoDB" id="4946186at2"/>
<comment type="caution">
    <text evidence="1">The sequence shown here is derived from an EMBL/GenBank/DDBJ whole genome shotgun (WGS) entry which is preliminary data.</text>
</comment>
<organism evidence="1 2">
    <name type="scientific">Pseudarthrobacter phenanthrenivorans</name>
    <name type="common">Arthrobacter phenanthrenivorans</name>
    <dbReference type="NCBI Taxonomy" id="361575"/>
    <lineage>
        <taxon>Bacteria</taxon>
        <taxon>Bacillati</taxon>
        <taxon>Actinomycetota</taxon>
        <taxon>Actinomycetes</taxon>
        <taxon>Micrococcales</taxon>
        <taxon>Micrococcaceae</taxon>
        <taxon>Pseudarthrobacter</taxon>
    </lineage>
</organism>
<evidence type="ECO:0000313" key="2">
    <source>
        <dbReference type="Proteomes" id="UP000031196"/>
    </source>
</evidence>
<gene>
    <name evidence="1" type="ORF">RM50_09855</name>
</gene>
<proteinExistence type="predicted"/>
<reference evidence="1 2" key="1">
    <citation type="submission" date="2014-12" db="EMBL/GenBank/DDBJ databases">
        <title>Genome sequencing of Arthrobacter phenanthrenivorans SWC37.</title>
        <authorList>
            <person name="Tan P.W."/>
            <person name="Chan K.-G."/>
        </authorList>
    </citation>
    <scope>NUCLEOTIDE SEQUENCE [LARGE SCALE GENOMIC DNA]</scope>
    <source>
        <strain evidence="1 2">SWC37</strain>
    </source>
</reference>
<name>A0A0B4DJ44_PSEPS</name>
<accession>A0A0B4DJ44</accession>
<sequence length="146" mass="15438">MRWDEVPEDRGRIRFAAAAEAVEGYGGRGVNGRALQPATGYVFPDQDGEEWWVIFQPWPSPGPAGHNVPGDILACNDSYGDMVHVVVLAAGVREDDAEAAFRADRPVSLADAVRVAGAVPHLAAVVHKSGTTAEPPLSRRGPTDAG</sequence>
<protein>
    <submittedName>
        <fullName evidence="1">Uncharacterized protein</fullName>
    </submittedName>
</protein>
<dbReference type="AlphaFoldDB" id="A0A0B4DJ44"/>
<dbReference type="Proteomes" id="UP000031196">
    <property type="component" value="Unassembled WGS sequence"/>
</dbReference>
<dbReference type="EMBL" id="JWTB01000019">
    <property type="protein sequence ID" value="KIC66711.1"/>
    <property type="molecule type" value="Genomic_DNA"/>
</dbReference>